<protein>
    <submittedName>
        <fullName evidence="3">Uncharacterized protein</fullName>
    </submittedName>
</protein>
<dbReference type="HOGENOM" id="CLU_087112_0_0_1"/>
<name>B9FVW8_ORYSJ</name>
<feature type="transmembrane region" description="Helical" evidence="2">
    <location>
        <begin position="214"/>
        <end position="235"/>
    </location>
</feature>
<keyword evidence="2" id="KW-1133">Transmembrane helix</keyword>
<feature type="compositionally biased region" description="Basic and acidic residues" evidence="1">
    <location>
        <begin position="65"/>
        <end position="76"/>
    </location>
</feature>
<evidence type="ECO:0000256" key="1">
    <source>
        <dbReference type="SAM" id="MobiDB-lite"/>
    </source>
</evidence>
<proteinExistence type="predicted"/>
<keyword evidence="2" id="KW-0472">Membrane</keyword>
<feature type="transmembrane region" description="Helical" evidence="2">
    <location>
        <begin position="137"/>
        <end position="155"/>
    </location>
</feature>
<feature type="compositionally biased region" description="Low complexity" evidence="1">
    <location>
        <begin position="25"/>
        <end position="49"/>
    </location>
</feature>
<dbReference type="EMBL" id="CM000144">
    <property type="protein sequence ID" value="EEE66705.1"/>
    <property type="molecule type" value="Genomic_DNA"/>
</dbReference>
<accession>B9FVW8</accession>
<evidence type="ECO:0000256" key="2">
    <source>
        <dbReference type="SAM" id="Phobius"/>
    </source>
</evidence>
<sequence>MASSSSPAISGSSPKMPNTTGINPSRRAGGRSAAVGAAEPRPGGAAPLALATRLRRLQRRMLLRLLREPDQAERSRGRASSSSSASRPQARAAATATSSGNKALDIEAAAAGDHQVARDDDDADADAKRVSKSVQTVSLFAASASLLLFANLTAAGKAPTTTPPPPRLPAGGALYSVNLALICLGLLTSLALSIFSILAPAARKLAVTKVQKRGMVMAVAFVLVSFLLRISMMLPAASLEWVFLLIFLVFACAEAAYLSLVYMRHVVDEPKAHSNFGALDLCVKICAIDRSGTRPIKLTLRCVLLTEADTDRVNPIG</sequence>
<keyword evidence="2" id="KW-0812">Transmembrane</keyword>
<dbReference type="AlphaFoldDB" id="B9FVW8"/>
<reference evidence="3" key="1">
    <citation type="journal article" date="2005" name="PLoS Biol.">
        <title>The genomes of Oryza sativa: a history of duplications.</title>
        <authorList>
            <person name="Yu J."/>
            <person name="Wang J."/>
            <person name="Lin W."/>
            <person name="Li S."/>
            <person name="Li H."/>
            <person name="Zhou J."/>
            <person name="Ni P."/>
            <person name="Dong W."/>
            <person name="Hu S."/>
            <person name="Zeng C."/>
            <person name="Zhang J."/>
            <person name="Zhang Y."/>
            <person name="Li R."/>
            <person name="Xu Z."/>
            <person name="Li S."/>
            <person name="Li X."/>
            <person name="Zheng H."/>
            <person name="Cong L."/>
            <person name="Lin L."/>
            <person name="Yin J."/>
            <person name="Geng J."/>
            <person name="Li G."/>
            <person name="Shi J."/>
            <person name="Liu J."/>
            <person name="Lv H."/>
            <person name="Li J."/>
            <person name="Wang J."/>
            <person name="Deng Y."/>
            <person name="Ran L."/>
            <person name="Shi X."/>
            <person name="Wang X."/>
            <person name="Wu Q."/>
            <person name="Li C."/>
            <person name="Ren X."/>
            <person name="Wang J."/>
            <person name="Wang X."/>
            <person name="Li D."/>
            <person name="Liu D."/>
            <person name="Zhang X."/>
            <person name="Ji Z."/>
            <person name="Zhao W."/>
            <person name="Sun Y."/>
            <person name="Zhang Z."/>
            <person name="Bao J."/>
            <person name="Han Y."/>
            <person name="Dong L."/>
            <person name="Ji J."/>
            <person name="Chen P."/>
            <person name="Wu S."/>
            <person name="Liu J."/>
            <person name="Xiao Y."/>
            <person name="Bu D."/>
            <person name="Tan J."/>
            <person name="Yang L."/>
            <person name="Ye C."/>
            <person name="Zhang J."/>
            <person name="Xu J."/>
            <person name="Zhou Y."/>
            <person name="Yu Y."/>
            <person name="Zhang B."/>
            <person name="Zhuang S."/>
            <person name="Wei H."/>
            <person name="Liu B."/>
            <person name="Lei M."/>
            <person name="Yu H."/>
            <person name="Li Y."/>
            <person name="Xu H."/>
            <person name="Wei S."/>
            <person name="He X."/>
            <person name="Fang L."/>
            <person name="Zhang Z."/>
            <person name="Zhang Y."/>
            <person name="Huang X."/>
            <person name="Su Z."/>
            <person name="Tong W."/>
            <person name="Li J."/>
            <person name="Tong Z."/>
            <person name="Li S."/>
            <person name="Ye J."/>
            <person name="Wang L."/>
            <person name="Fang L."/>
            <person name="Lei T."/>
            <person name="Chen C."/>
            <person name="Chen H."/>
            <person name="Xu Z."/>
            <person name="Li H."/>
            <person name="Huang H."/>
            <person name="Zhang F."/>
            <person name="Xu H."/>
            <person name="Li N."/>
            <person name="Zhao C."/>
            <person name="Li S."/>
            <person name="Dong L."/>
            <person name="Huang Y."/>
            <person name="Li L."/>
            <person name="Xi Y."/>
            <person name="Qi Q."/>
            <person name="Li W."/>
            <person name="Zhang B."/>
            <person name="Hu W."/>
            <person name="Zhang Y."/>
            <person name="Tian X."/>
            <person name="Jiao Y."/>
            <person name="Liang X."/>
            <person name="Jin J."/>
            <person name="Gao L."/>
            <person name="Zheng W."/>
            <person name="Hao B."/>
            <person name="Liu S."/>
            <person name="Wang W."/>
            <person name="Yuan L."/>
            <person name="Cao M."/>
            <person name="McDermott J."/>
            <person name="Samudrala R."/>
            <person name="Wang J."/>
            <person name="Wong G.K."/>
            <person name="Yang H."/>
        </authorList>
    </citation>
    <scope>NUCLEOTIDE SEQUENCE [LARGE SCALE GENOMIC DNA]</scope>
</reference>
<feature type="compositionally biased region" description="Low complexity" evidence="1">
    <location>
        <begin position="1"/>
        <end position="14"/>
    </location>
</feature>
<reference evidence="3" key="2">
    <citation type="submission" date="2008-12" db="EMBL/GenBank/DDBJ databases">
        <title>Improved gene annotation of the rice (Oryza sativa) genomes.</title>
        <authorList>
            <person name="Wang J."/>
            <person name="Li R."/>
            <person name="Fan W."/>
            <person name="Huang Q."/>
            <person name="Zhang J."/>
            <person name="Zhou Y."/>
            <person name="Hu Y."/>
            <person name="Zi S."/>
            <person name="Li J."/>
            <person name="Ni P."/>
            <person name="Zheng H."/>
            <person name="Zhang Y."/>
            <person name="Zhao M."/>
            <person name="Hao Q."/>
            <person name="McDermott J."/>
            <person name="Samudrala R."/>
            <person name="Kristiansen K."/>
            <person name="Wong G.K.-S."/>
        </authorList>
    </citation>
    <scope>NUCLEOTIDE SEQUENCE</scope>
</reference>
<organism evidence="3">
    <name type="scientific">Oryza sativa subsp. japonica</name>
    <name type="common">Rice</name>
    <dbReference type="NCBI Taxonomy" id="39947"/>
    <lineage>
        <taxon>Eukaryota</taxon>
        <taxon>Viridiplantae</taxon>
        <taxon>Streptophyta</taxon>
        <taxon>Embryophyta</taxon>
        <taxon>Tracheophyta</taxon>
        <taxon>Spermatophyta</taxon>
        <taxon>Magnoliopsida</taxon>
        <taxon>Liliopsida</taxon>
        <taxon>Poales</taxon>
        <taxon>Poaceae</taxon>
        <taxon>BOP clade</taxon>
        <taxon>Oryzoideae</taxon>
        <taxon>Oryzeae</taxon>
        <taxon>Oryzinae</taxon>
        <taxon>Oryza</taxon>
        <taxon>Oryza sativa</taxon>
    </lineage>
</organism>
<gene>
    <name evidence="3" type="ORF">OsJ_23374</name>
</gene>
<feature type="transmembrane region" description="Helical" evidence="2">
    <location>
        <begin position="241"/>
        <end position="263"/>
    </location>
</feature>
<evidence type="ECO:0000313" key="3">
    <source>
        <dbReference type="EMBL" id="EEE66705.1"/>
    </source>
</evidence>
<feature type="region of interest" description="Disordered" evidence="1">
    <location>
        <begin position="65"/>
        <end position="99"/>
    </location>
</feature>
<dbReference type="Proteomes" id="UP000007752">
    <property type="component" value="Chromosome 7"/>
</dbReference>
<feature type="compositionally biased region" description="Low complexity" evidence="1">
    <location>
        <begin position="78"/>
        <end position="99"/>
    </location>
</feature>
<feature type="region of interest" description="Disordered" evidence="1">
    <location>
        <begin position="1"/>
        <end position="49"/>
    </location>
</feature>
<feature type="transmembrane region" description="Helical" evidence="2">
    <location>
        <begin position="175"/>
        <end position="202"/>
    </location>
</feature>